<keyword evidence="1" id="KW-1133">Transmembrane helix</keyword>
<dbReference type="AlphaFoldDB" id="A0AA41FYR8"/>
<feature type="transmembrane region" description="Helical" evidence="1">
    <location>
        <begin position="82"/>
        <end position="106"/>
    </location>
</feature>
<dbReference type="EMBL" id="JAHQXE010000001">
    <property type="protein sequence ID" value="MBV0901071.1"/>
    <property type="molecule type" value="Genomic_DNA"/>
</dbReference>
<name>A0AA41FYR8_9EURY</name>
<feature type="transmembrane region" description="Helical" evidence="1">
    <location>
        <begin position="12"/>
        <end position="37"/>
    </location>
</feature>
<dbReference type="Pfam" id="PF17647">
    <property type="entry name" value="DUF5518"/>
    <property type="match status" value="1"/>
</dbReference>
<keyword evidence="1" id="KW-0812">Transmembrane</keyword>
<evidence type="ECO:0000256" key="1">
    <source>
        <dbReference type="SAM" id="Phobius"/>
    </source>
</evidence>
<keyword evidence="1" id="KW-0472">Membrane</keyword>
<proteinExistence type="predicted"/>
<comment type="caution">
    <text evidence="2">The sequence shown here is derived from an EMBL/GenBank/DDBJ whole genome shotgun (WGS) entry which is preliminary data.</text>
</comment>
<protein>
    <submittedName>
        <fullName evidence="2">DUF5518 domain-containing protein</fullName>
    </submittedName>
</protein>
<organism evidence="2 3">
    <name type="scientific">Haloarcula salina</name>
    <dbReference type="NCBI Taxonomy" id="1429914"/>
    <lineage>
        <taxon>Archaea</taxon>
        <taxon>Methanobacteriati</taxon>
        <taxon>Methanobacteriota</taxon>
        <taxon>Stenosarchaea group</taxon>
        <taxon>Halobacteria</taxon>
        <taxon>Halobacteriales</taxon>
        <taxon>Haloarculaceae</taxon>
        <taxon>Haloarcula</taxon>
    </lineage>
</organism>
<dbReference type="InterPro" id="IPR040493">
    <property type="entry name" value="DUF5518"/>
</dbReference>
<keyword evidence="3" id="KW-1185">Reference proteome</keyword>
<dbReference type="Proteomes" id="UP001166304">
    <property type="component" value="Unassembled WGS sequence"/>
</dbReference>
<gene>
    <name evidence="2" type="ORF">KTS37_04645</name>
</gene>
<dbReference type="RefSeq" id="WP_162411666.1">
    <property type="nucleotide sequence ID" value="NZ_JAHQXE010000001.1"/>
</dbReference>
<sequence length="127" mass="12817">MGDGDTLLNVVIGAIATAVLGGFVPFAPLFGGALAGYLQGGTRDDAVRVGLLSGVFGLVGTVLVTLFVLLVLSVFLAFSPEALAAVGAVGVLFLIASTLTAAAYFLGLSALGGWLGNYVRYDTDLFS</sequence>
<reference evidence="2" key="1">
    <citation type="submission" date="2021-06" db="EMBL/GenBank/DDBJ databases">
        <title>New haloarchaea isolates fom saline soil.</title>
        <authorList>
            <person name="Duran-Viseras A."/>
            <person name="Sanchez-Porro C.S."/>
            <person name="Ventosa A."/>
        </authorList>
    </citation>
    <scope>NUCLEOTIDE SEQUENCE</scope>
    <source>
        <strain evidence="2">JCM 18369</strain>
    </source>
</reference>
<feature type="transmembrane region" description="Helical" evidence="1">
    <location>
        <begin position="49"/>
        <end position="76"/>
    </location>
</feature>
<evidence type="ECO:0000313" key="3">
    <source>
        <dbReference type="Proteomes" id="UP001166304"/>
    </source>
</evidence>
<accession>A0AA41FYR8</accession>
<evidence type="ECO:0000313" key="2">
    <source>
        <dbReference type="EMBL" id="MBV0901071.1"/>
    </source>
</evidence>